<dbReference type="AlphaFoldDB" id="A0A1F6WVM3"/>
<evidence type="ECO:0000313" key="2">
    <source>
        <dbReference type="Proteomes" id="UP000179352"/>
    </source>
</evidence>
<sequence>MFDSCVLEAMATLRRPLVQTFEKGNVQVDTPLIKRAYNLGLKAVPNFTTLSEDEIAFYEGNLDQLPVAVARGFIVPEPVLDFIVRVDRSVKPNYPDWMKKLMHPELELAGPAEYDLSQVEEWLHDDQKRGSVVGNTIYKHLQKGDNLATCLNLQDGLAIQAKGIAVFRKLFAGKAVFLWGSVVQNHFGSLRVPYLIENGGEVVVFWDWLDYSWRSDFPALRFSK</sequence>
<proteinExistence type="predicted"/>
<accession>A0A1F6WVM3</accession>
<comment type="caution">
    <text evidence="1">The sequence shown here is derived from an EMBL/GenBank/DDBJ whole genome shotgun (WGS) entry which is preliminary data.</text>
</comment>
<evidence type="ECO:0000313" key="1">
    <source>
        <dbReference type="EMBL" id="OGI85922.1"/>
    </source>
</evidence>
<name>A0A1F6WVM3_9BACT</name>
<dbReference type="Proteomes" id="UP000179352">
    <property type="component" value="Unassembled WGS sequence"/>
</dbReference>
<reference evidence="1 2" key="1">
    <citation type="journal article" date="2016" name="Nat. Commun.">
        <title>Thousands of microbial genomes shed light on interconnected biogeochemical processes in an aquifer system.</title>
        <authorList>
            <person name="Anantharaman K."/>
            <person name="Brown C.T."/>
            <person name="Hug L.A."/>
            <person name="Sharon I."/>
            <person name="Castelle C.J."/>
            <person name="Probst A.J."/>
            <person name="Thomas B.C."/>
            <person name="Singh A."/>
            <person name="Wilkins M.J."/>
            <person name="Karaoz U."/>
            <person name="Brodie E.L."/>
            <person name="Williams K.H."/>
            <person name="Hubbard S.S."/>
            <person name="Banfield J.F."/>
        </authorList>
    </citation>
    <scope>NUCLEOTIDE SEQUENCE [LARGE SCALE GENOMIC DNA]</scope>
</reference>
<dbReference type="EMBL" id="MFUU01000014">
    <property type="protein sequence ID" value="OGI85922.1"/>
    <property type="molecule type" value="Genomic_DNA"/>
</dbReference>
<protein>
    <submittedName>
        <fullName evidence="1">Uncharacterized protein</fullName>
    </submittedName>
</protein>
<organism evidence="1 2">
    <name type="scientific">Candidatus Nomurabacteria bacterium RIFCSPLOWO2_01_FULL_39_17</name>
    <dbReference type="NCBI Taxonomy" id="1801770"/>
    <lineage>
        <taxon>Bacteria</taxon>
        <taxon>Candidatus Nomuraibacteriota</taxon>
    </lineage>
</organism>
<dbReference type="STRING" id="1801770.A3A01_00775"/>
<gene>
    <name evidence="1" type="ORF">A3A01_00775</name>
</gene>